<evidence type="ECO:0000256" key="1">
    <source>
        <dbReference type="SAM" id="Phobius"/>
    </source>
</evidence>
<evidence type="ECO:0000313" key="2">
    <source>
        <dbReference type="EMBL" id="KAJ4962700.1"/>
    </source>
</evidence>
<dbReference type="InterPro" id="IPR008509">
    <property type="entry name" value="MOT2/MFSD5"/>
</dbReference>
<name>A0A9Q0HBD1_9MAGN</name>
<sequence length="451" mass="50012">MGVVIGSEEWELKSYLCIFLFCASLCSLTLFPYFSKNSNRTTGLFDPSSVPAAFLRFQRSFLLVYSLASVMEGLKSAVGEFEYASYGISREQIVSSLCIGSASSLLIGSSLGIFGDLIGQKKTCLLFCILHLFVGIWKKLTMHPGVWVPSIFLSLASSIFSFGLETWMVAEHEKLGHRQDFLCDTFWLMAFSESASHIGSQVLANWFVGHSVEKRFVFPSTAAIFLAMICLIYITREWKESPRIAAIGSYKMSFSACILGDKRIWLLAWAQACLQFSIMVFWILWAPTIVADGREVRLGMIYPCFMGARMLGSTSVPWFTSGPSPVRIEDYLLFAFIVSAFVLSIVAYDYQEIGVLVTLFCVFHACVGLILPSLARLRTIYVPNELRGGMISLSSAPANAAMVFVLIQGGYKQNLGNATIMAFAALGLVTAAGCMYSLKWGKQPHQNWHKL</sequence>
<feature type="transmembrane region" description="Helical" evidence="1">
    <location>
        <begin position="300"/>
        <end position="319"/>
    </location>
</feature>
<dbReference type="Proteomes" id="UP001141806">
    <property type="component" value="Unassembled WGS sequence"/>
</dbReference>
<proteinExistence type="predicted"/>
<feature type="transmembrane region" description="Helical" evidence="1">
    <location>
        <begin position="216"/>
        <end position="234"/>
    </location>
</feature>
<keyword evidence="1" id="KW-0812">Transmembrane</keyword>
<organism evidence="2 3">
    <name type="scientific">Protea cynaroides</name>
    <dbReference type="NCBI Taxonomy" id="273540"/>
    <lineage>
        <taxon>Eukaryota</taxon>
        <taxon>Viridiplantae</taxon>
        <taxon>Streptophyta</taxon>
        <taxon>Embryophyta</taxon>
        <taxon>Tracheophyta</taxon>
        <taxon>Spermatophyta</taxon>
        <taxon>Magnoliopsida</taxon>
        <taxon>Proteales</taxon>
        <taxon>Proteaceae</taxon>
        <taxon>Protea</taxon>
    </lineage>
</organism>
<dbReference type="GO" id="GO:0015098">
    <property type="term" value="F:molybdate ion transmembrane transporter activity"/>
    <property type="evidence" value="ECO:0007669"/>
    <property type="project" value="InterPro"/>
</dbReference>
<gene>
    <name evidence="2" type="ORF">NE237_022639</name>
</gene>
<keyword evidence="3" id="KW-1185">Reference proteome</keyword>
<reference evidence="2" key="1">
    <citation type="journal article" date="2023" name="Plant J.">
        <title>The genome of the king protea, Protea cynaroides.</title>
        <authorList>
            <person name="Chang J."/>
            <person name="Duong T.A."/>
            <person name="Schoeman C."/>
            <person name="Ma X."/>
            <person name="Roodt D."/>
            <person name="Barker N."/>
            <person name="Li Z."/>
            <person name="Van de Peer Y."/>
            <person name="Mizrachi E."/>
        </authorList>
    </citation>
    <scope>NUCLEOTIDE SEQUENCE</scope>
    <source>
        <tissue evidence="2">Young leaves</tissue>
    </source>
</reference>
<comment type="caution">
    <text evidence="2">The sequence shown here is derived from an EMBL/GenBank/DDBJ whole genome shotgun (WGS) entry which is preliminary data.</text>
</comment>
<feature type="transmembrane region" description="Helical" evidence="1">
    <location>
        <begin position="12"/>
        <end position="34"/>
    </location>
</feature>
<feature type="transmembrane region" description="Helical" evidence="1">
    <location>
        <begin position="419"/>
        <end position="438"/>
    </location>
</feature>
<protein>
    <recommendedName>
        <fullName evidence="4">Molybdate-anion transporter</fullName>
    </recommendedName>
</protein>
<dbReference type="Pfam" id="PF05631">
    <property type="entry name" value="MFS_5"/>
    <property type="match status" value="1"/>
</dbReference>
<dbReference type="Gene3D" id="1.20.1250.20">
    <property type="entry name" value="MFS general substrate transporter like domains"/>
    <property type="match status" value="1"/>
</dbReference>
<keyword evidence="1" id="KW-0472">Membrane</keyword>
<dbReference type="EMBL" id="JAMYWD010000008">
    <property type="protein sequence ID" value="KAJ4962700.1"/>
    <property type="molecule type" value="Genomic_DNA"/>
</dbReference>
<feature type="transmembrane region" description="Helical" evidence="1">
    <location>
        <begin position="93"/>
        <end position="114"/>
    </location>
</feature>
<accession>A0A9Q0HBD1</accession>
<dbReference type="GO" id="GO:0016020">
    <property type="term" value="C:membrane"/>
    <property type="evidence" value="ECO:0007669"/>
    <property type="project" value="InterPro"/>
</dbReference>
<dbReference type="SUPFAM" id="SSF103473">
    <property type="entry name" value="MFS general substrate transporter"/>
    <property type="match status" value="1"/>
</dbReference>
<feature type="transmembrane region" description="Helical" evidence="1">
    <location>
        <begin position="386"/>
        <end position="407"/>
    </location>
</feature>
<keyword evidence="1" id="KW-1133">Transmembrane helix</keyword>
<dbReference type="AlphaFoldDB" id="A0A9Q0HBD1"/>
<evidence type="ECO:0008006" key="4">
    <source>
        <dbReference type="Google" id="ProtNLM"/>
    </source>
</evidence>
<dbReference type="PANTHER" id="PTHR23516:SF2">
    <property type="entry name" value="MOLYBDATE-ANION TRANSPORTER"/>
    <property type="match status" value="1"/>
</dbReference>
<evidence type="ECO:0000313" key="3">
    <source>
        <dbReference type="Proteomes" id="UP001141806"/>
    </source>
</evidence>
<feature type="transmembrane region" description="Helical" evidence="1">
    <location>
        <begin position="264"/>
        <end position="285"/>
    </location>
</feature>
<feature type="transmembrane region" description="Helical" evidence="1">
    <location>
        <begin position="354"/>
        <end position="374"/>
    </location>
</feature>
<dbReference type="InterPro" id="IPR036259">
    <property type="entry name" value="MFS_trans_sf"/>
</dbReference>
<feature type="transmembrane region" description="Helical" evidence="1">
    <location>
        <begin position="331"/>
        <end position="348"/>
    </location>
</feature>
<dbReference type="PANTHER" id="PTHR23516">
    <property type="entry name" value="SAM (S-ADENOSYL METHIONINE) TRANSPORTER"/>
    <property type="match status" value="1"/>
</dbReference>
<feature type="transmembrane region" description="Helical" evidence="1">
    <location>
        <begin position="146"/>
        <end position="169"/>
    </location>
</feature>
<dbReference type="OrthoDB" id="263957at2759"/>